<dbReference type="AlphaFoldDB" id="A0A453DGX5"/>
<feature type="compositionally biased region" description="Basic and acidic residues" evidence="1">
    <location>
        <begin position="69"/>
        <end position="89"/>
    </location>
</feature>
<organism evidence="2 3">
    <name type="scientific">Aegilops tauschii subsp. strangulata</name>
    <name type="common">Goatgrass</name>
    <dbReference type="NCBI Taxonomy" id="200361"/>
    <lineage>
        <taxon>Eukaryota</taxon>
        <taxon>Viridiplantae</taxon>
        <taxon>Streptophyta</taxon>
        <taxon>Embryophyta</taxon>
        <taxon>Tracheophyta</taxon>
        <taxon>Spermatophyta</taxon>
        <taxon>Magnoliopsida</taxon>
        <taxon>Liliopsida</taxon>
        <taxon>Poales</taxon>
        <taxon>Poaceae</taxon>
        <taxon>BOP clade</taxon>
        <taxon>Pooideae</taxon>
        <taxon>Triticodae</taxon>
        <taxon>Triticeae</taxon>
        <taxon>Triticinae</taxon>
        <taxon>Aegilops</taxon>
    </lineage>
</organism>
<accession>A0A453DGX5</accession>
<proteinExistence type="predicted"/>
<keyword evidence="3" id="KW-1185">Reference proteome</keyword>
<name>A0A453DGX5_AEGTS</name>
<dbReference type="Proteomes" id="UP000015105">
    <property type="component" value="Chromosome 2D"/>
</dbReference>
<dbReference type="EnsemblPlants" id="AET2Gv21238300.1">
    <property type="protein sequence ID" value="AET2Gv21238300.1"/>
    <property type="gene ID" value="AET2Gv21238300"/>
</dbReference>
<reference evidence="3" key="1">
    <citation type="journal article" date="2014" name="Science">
        <title>Ancient hybridizations among the ancestral genomes of bread wheat.</title>
        <authorList>
            <consortium name="International Wheat Genome Sequencing Consortium,"/>
            <person name="Marcussen T."/>
            <person name="Sandve S.R."/>
            <person name="Heier L."/>
            <person name="Spannagl M."/>
            <person name="Pfeifer M."/>
            <person name="Jakobsen K.S."/>
            <person name="Wulff B.B."/>
            <person name="Steuernagel B."/>
            <person name="Mayer K.F."/>
            <person name="Olsen O.A."/>
        </authorList>
    </citation>
    <scope>NUCLEOTIDE SEQUENCE [LARGE SCALE GENOMIC DNA]</scope>
    <source>
        <strain evidence="3">cv. AL8/78</strain>
    </source>
</reference>
<evidence type="ECO:0000313" key="3">
    <source>
        <dbReference type="Proteomes" id="UP000015105"/>
    </source>
</evidence>
<reference evidence="2" key="3">
    <citation type="journal article" date="2017" name="Nature">
        <title>Genome sequence of the progenitor of the wheat D genome Aegilops tauschii.</title>
        <authorList>
            <person name="Luo M.C."/>
            <person name="Gu Y.Q."/>
            <person name="Puiu D."/>
            <person name="Wang H."/>
            <person name="Twardziok S.O."/>
            <person name="Deal K.R."/>
            <person name="Huo N."/>
            <person name="Zhu T."/>
            <person name="Wang L."/>
            <person name="Wang Y."/>
            <person name="McGuire P.E."/>
            <person name="Liu S."/>
            <person name="Long H."/>
            <person name="Ramasamy R.K."/>
            <person name="Rodriguez J.C."/>
            <person name="Van S.L."/>
            <person name="Yuan L."/>
            <person name="Wang Z."/>
            <person name="Xia Z."/>
            <person name="Xiao L."/>
            <person name="Anderson O.D."/>
            <person name="Ouyang S."/>
            <person name="Liang Y."/>
            <person name="Zimin A.V."/>
            <person name="Pertea G."/>
            <person name="Qi P."/>
            <person name="Bennetzen J.L."/>
            <person name="Dai X."/>
            <person name="Dawson M.W."/>
            <person name="Muller H.G."/>
            <person name="Kugler K."/>
            <person name="Rivarola-Duarte L."/>
            <person name="Spannagl M."/>
            <person name="Mayer K.F.X."/>
            <person name="Lu F.H."/>
            <person name="Bevan M.W."/>
            <person name="Leroy P."/>
            <person name="Li P."/>
            <person name="You F.M."/>
            <person name="Sun Q."/>
            <person name="Liu Z."/>
            <person name="Lyons E."/>
            <person name="Wicker T."/>
            <person name="Salzberg S.L."/>
            <person name="Devos K.M."/>
            <person name="Dvorak J."/>
        </authorList>
    </citation>
    <scope>NUCLEOTIDE SEQUENCE [LARGE SCALE GENOMIC DNA]</scope>
    <source>
        <strain evidence="2">cv. AL8/78</strain>
    </source>
</reference>
<dbReference type="Gramene" id="AET2Gv21238300.1">
    <property type="protein sequence ID" value="AET2Gv21238300.1"/>
    <property type="gene ID" value="AET2Gv21238300"/>
</dbReference>
<evidence type="ECO:0000256" key="1">
    <source>
        <dbReference type="SAM" id="MobiDB-lite"/>
    </source>
</evidence>
<evidence type="ECO:0000313" key="2">
    <source>
        <dbReference type="EnsemblPlants" id="AET2Gv21238300.1"/>
    </source>
</evidence>
<reference evidence="3" key="2">
    <citation type="journal article" date="2017" name="Nat. Plants">
        <title>The Aegilops tauschii genome reveals multiple impacts of transposons.</title>
        <authorList>
            <person name="Zhao G."/>
            <person name="Zou C."/>
            <person name="Li K."/>
            <person name="Wang K."/>
            <person name="Li T."/>
            <person name="Gao L."/>
            <person name="Zhang X."/>
            <person name="Wang H."/>
            <person name="Yang Z."/>
            <person name="Liu X."/>
            <person name="Jiang W."/>
            <person name="Mao L."/>
            <person name="Kong X."/>
            <person name="Jiao Y."/>
            <person name="Jia J."/>
        </authorList>
    </citation>
    <scope>NUCLEOTIDE SEQUENCE [LARGE SCALE GENOMIC DNA]</scope>
    <source>
        <strain evidence="3">cv. AL8/78</strain>
    </source>
</reference>
<sequence length="99" mass="11218">MSRGAFSANEQLHFTKLPAAKRLPWSLNRVFAWLQALEISILPLLPGQPQKSKLRRPMDAHRPARRGRHGDGDEGEHQAPVHLHREAASRHAGQHLRCL</sequence>
<feature type="region of interest" description="Disordered" evidence="1">
    <location>
        <begin position="48"/>
        <end position="99"/>
    </location>
</feature>
<reference evidence="2" key="4">
    <citation type="submission" date="2019-03" db="UniProtKB">
        <authorList>
            <consortium name="EnsemblPlants"/>
        </authorList>
    </citation>
    <scope>IDENTIFICATION</scope>
</reference>
<reference evidence="2" key="5">
    <citation type="journal article" date="2021" name="G3 (Bethesda)">
        <title>Aegilops tauschii genome assembly Aet v5.0 features greater sequence contiguity and improved annotation.</title>
        <authorList>
            <person name="Wang L."/>
            <person name="Zhu T."/>
            <person name="Rodriguez J.C."/>
            <person name="Deal K.R."/>
            <person name="Dubcovsky J."/>
            <person name="McGuire P.E."/>
            <person name="Lux T."/>
            <person name="Spannagl M."/>
            <person name="Mayer K.F.X."/>
            <person name="Baldrich P."/>
            <person name="Meyers B.C."/>
            <person name="Huo N."/>
            <person name="Gu Y.Q."/>
            <person name="Zhou H."/>
            <person name="Devos K.M."/>
            <person name="Bennetzen J.L."/>
            <person name="Unver T."/>
            <person name="Budak H."/>
            <person name="Gulick P.J."/>
            <person name="Galiba G."/>
            <person name="Kalapos B."/>
            <person name="Nelson D.R."/>
            <person name="Li P."/>
            <person name="You F.M."/>
            <person name="Luo M.C."/>
            <person name="Dvorak J."/>
        </authorList>
    </citation>
    <scope>NUCLEOTIDE SEQUENCE [LARGE SCALE GENOMIC DNA]</scope>
    <source>
        <strain evidence="2">cv. AL8/78</strain>
    </source>
</reference>
<protein>
    <submittedName>
        <fullName evidence="2">Uncharacterized protein</fullName>
    </submittedName>
</protein>